<accession>A0AAV3UB73</accession>
<gene>
    <name evidence="2" type="ORF">GCM10025751_04150</name>
</gene>
<dbReference type="AlphaFoldDB" id="A0AAV3UB73"/>
<feature type="compositionally biased region" description="Basic and acidic residues" evidence="1">
    <location>
        <begin position="162"/>
        <end position="172"/>
    </location>
</feature>
<dbReference type="EMBL" id="BAABKX010000001">
    <property type="protein sequence ID" value="GAA5041688.1"/>
    <property type="molecule type" value="Genomic_DNA"/>
</dbReference>
<sequence>MVTSYDAIVYDLDGTLVRLAVDWQETAEEIKRILGEHGETPNANDALDLVPIAEEIGAMEDIESHIAAAEREGARNSERLPDMDNWSKRTYRSASVRSTARRRAARRWTHTVFRKKSGQSSAGTRSKIENRIPNRFSPPWDAWGQNRRRHYSSGIRTATRRPLGEREPRFGECDTGTDP</sequence>
<dbReference type="Proteomes" id="UP001501729">
    <property type="component" value="Unassembled WGS sequence"/>
</dbReference>
<evidence type="ECO:0000256" key="1">
    <source>
        <dbReference type="SAM" id="MobiDB-lite"/>
    </source>
</evidence>
<reference evidence="2 3" key="1">
    <citation type="journal article" date="2019" name="Int. J. Syst. Evol. Microbiol.">
        <title>The Global Catalogue of Microorganisms (GCM) 10K type strain sequencing project: providing services to taxonomists for standard genome sequencing and annotation.</title>
        <authorList>
            <consortium name="The Broad Institute Genomics Platform"/>
            <consortium name="The Broad Institute Genome Sequencing Center for Infectious Disease"/>
            <person name="Wu L."/>
            <person name="Ma J."/>
        </authorList>
    </citation>
    <scope>NUCLEOTIDE SEQUENCE [LARGE SCALE GENOMIC DNA]</scope>
    <source>
        <strain evidence="2 3">JCM 17504</strain>
    </source>
</reference>
<keyword evidence="3" id="KW-1185">Reference proteome</keyword>
<evidence type="ECO:0000313" key="2">
    <source>
        <dbReference type="EMBL" id="GAA5041688.1"/>
    </source>
</evidence>
<proteinExistence type="predicted"/>
<comment type="caution">
    <text evidence="2">The sequence shown here is derived from an EMBL/GenBank/DDBJ whole genome shotgun (WGS) entry which is preliminary data.</text>
</comment>
<evidence type="ECO:0008006" key="4">
    <source>
        <dbReference type="Google" id="ProtNLM"/>
    </source>
</evidence>
<name>A0AAV3UB73_9EURY</name>
<organism evidence="2 3">
    <name type="scientific">Haladaptatus pallidirubidus</name>
    <dbReference type="NCBI Taxonomy" id="1008152"/>
    <lineage>
        <taxon>Archaea</taxon>
        <taxon>Methanobacteriati</taxon>
        <taxon>Methanobacteriota</taxon>
        <taxon>Stenosarchaea group</taxon>
        <taxon>Halobacteria</taxon>
        <taxon>Halobacteriales</taxon>
        <taxon>Haladaptataceae</taxon>
        <taxon>Haladaptatus</taxon>
    </lineage>
</organism>
<feature type="region of interest" description="Disordered" evidence="1">
    <location>
        <begin position="112"/>
        <end position="179"/>
    </location>
</feature>
<protein>
    <recommendedName>
        <fullName evidence="4">Phosphoglycolate phosphatase</fullName>
    </recommendedName>
</protein>
<evidence type="ECO:0000313" key="3">
    <source>
        <dbReference type="Proteomes" id="UP001501729"/>
    </source>
</evidence>